<evidence type="ECO:0000313" key="2">
    <source>
        <dbReference type="Proteomes" id="UP001597557"/>
    </source>
</evidence>
<dbReference type="Proteomes" id="UP001597557">
    <property type="component" value="Unassembled WGS sequence"/>
</dbReference>
<dbReference type="RefSeq" id="WP_377188733.1">
    <property type="nucleotide sequence ID" value="NZ_JBHUPD010000004.1"/>
</dbReference>
<proteinExistence type="predicted"/>
<keyword evidence="2" id="KW-1185">Reference proteome</keyword>
<protein>
    <submittedName>
        <fullName evidence="1">Uncharacterized protein</fullName>
    </submittedName>
</protein>
<reference evidence="2" key="1">
    <citation type="journal article" date="2019" name="Int. J. Syst. Evol. Microbiol.">
        <title>The Global Catalogue of Microorganisms (GCM) 10K type strain sequencing project: providing services to taxonomists for standard genome sequencing and annotation.</title>
        <authorList>
            <consortium name="The Broad Institute Genomics Platform"/>
            <consortium name="The Broad Institute Genome Sequencing Center for Infectious Disease"/>
            <person name="Wu L."/>
            <person name="Ma J."/>
        </authorList>
    </citation>
    <scope>NUCLEOTIDE SEQUENCE [LARGE SCALE GENOMIC DNA]</scope>
    <source>
        <strain evidence="2">KCTC 22437</strain>
    </source>
</reference>
<comment type="caution">
    <text evidence="1">The sequence shown here is derived from an EMBL/GenBank/DDBJ whole genome shotgun (WGS) entry which is preliminary data.</text>
</comment>
<gene>
    <name evidence="1" type="ORF">ACFS5N_17635</name>
</gene>
<organism evidence="1 2">
    <name type="scientific">Mucilaginibacter ximonensis</name>
    <dbReference type="NCBI Taxonomy" id="538021"/>
    <lineage>
        <taxon>Bacteria</taxon>
        <taxon>Pseudomonadati</taxon>
        <taxon>Bacteroidota</taxon>
        <taxon>Sphingobacteriia</taxon>
        <taxon>Sphingobacteriales</taxon>
        <taxon>Sphingobacteriaceae</taxon>
        <taxon>Mucilaginibacter</taxon>
    </lineage>
</organism>
<name>A0ABW5YFZ4_9SPHI</name>
<accession>A0ABW5YFZ4</accession>
<evidence type="ECO:0000313" key="1">
    <source>
        <dbReference type="EMBL" id="MFD2874308.1"/>
    </source>
</evidence>
<sequence>MGILDKLWSKKTTPTSPVLSGADKETLPVLPLITRMDHLRPPGIYTVPFLQHRGGETALNIAFTQEAGGALYYLTEKDLENPAINSQFLKWRENIDSYVFEPYLPQKLNLLENVQNRIVFAAGYHHSSEKILSAVSLTELCDILQTDQIIVSIPRRGLLMATSYDEEFMMLENFFFTHQDGWQNDNDGSEFITDLVFVANKAGIMYAASLDFRINLYEQQGSYKLSYSTTGELFEKDGTINFRAVLERNKISVELPV</sequence>
<dbReference type="EMBL" id="JBHUPD010000004">
    <property type="protein sequence ID" value="MFD2874308.1"/>
    <property type="molecule type" value="Genomic_DNA"/>
</dbReference>